<dbReference type="InterPro" id="IPR005841">
    <property type="entry name" value="Alpha-D-phosphohexomutase_SF"/>
</dbReference>
<dbReference type="PRINTS" id="PR00509">
    <property type="entry name" value="PGMPMM"/>
</dbReference>
<dbReference type="InterPro" id="IPR005846">
    <property type="entry name" value="A-D-PHexomutase_a/b/a-III"/>
</dbReference>
<dbReference type="SUPFAM" id="SSF53738">
    <property type="entry name" value="Phosphoglucomutase, first 3 domains"/>
    <property type="match status" value="3"/>
</dbReference>
<protein>
    <submittedName>
        <fullName evidence="12">Phosphomannomutase</fullName>
    </submittedName>
</protein>
<dbReference type="PANTHER" id="PTHR42946:SF1">
    <property type="entry name" value="PHOSPHOGLUCOMUTASE (ALPHA-D-GLUCOSE-1,6-BISPHOSPHATE-DEPENDENT)"/>
    <property type="match status" value="1"/>
</dbReference>
<organism evidence="12 13">
    <name type="scientific">Fimbriiglobus ruber</name>
    <dbReference type="NCBI Taxonomy" id="1908690"/>
    <lineage>
        <taxon>Bacteria</taxon>
        <taxon>Pseudomonadati</taxon>
        <taxon>Planctomycetota</taxon>
        <taxon>Planctomycetia</taxon>
        <taxon>Gemmatales</taxon>
        <taxon>Gemmataceae</taxon>
        <taxon>Fimbriiglobus</taxon>
    </lineage>
</organism>
<evidence type="ECO:0000256" key="3">
    <source>
        <dbReference type="ARBA" id="ARBA00022553"/>
    </source>
</evidence>
<feature type="domain" description="Alpha-D-phosphohexomutase alpha/beta/alpha" evidence="10">
    <location>
        <begin position="179"/>
        <end position="278"/>
    </location>
</feature>
<evidence type="ECO:0000259" key="8">
    <source>
        <dbReference type="Pfam" id="PF00408"/>
    </source>
</evidence>
<dbReference type="FunFam" id="3.40.120.10:FF:000001">
    <property type="entry name" value="Phosphoglucosamine mutase"/>
    <property type="match status" value="1"/>
</dbReference>
<feature type="domain" description="Alpha-D-phosphohexomutase C-terminal" evidence="8">
    <location>
        <begin position="397"/>
        <end position="467"/>
    </location>
</feature>
<evidence type="ECO:0000256" key="5">
    <source>
        <dbReference type="ARBA" id="ARBA00022842"/>
    </source>
</evidence>
<reference evidence="13" key="1">
    <citation type="submission" date="2017-06" db="EMBL/GenBank/DDBJ databases">
        <title>Genome analysis of Fimbriiglobus ruber SP5, the first member of the order Planctomycetales with confirmed chitinolytic capability.</title>
        <authorList>
            <person name="Ravin N.V."/>
            <person name="Rakitin A.L."/>
            <person name="Ivanova A.A."/>
            <person name="Beletsky A.V."/>
            <person name="Kulichevskaya I.S."/>
            <person name="Mardanov A.V."/>
            <person name="Dedysh S.N."/>
        </authorList>
    </citation>
    <scope>NUCLEOTIDE SEQUENCE [LARGE SCALE GENOMIC DNA]</scope>
    <source>
        <strain evidence="13">SP5</strain>
    </source>
</reference>
<dbReference type="InterPro" id="IPR005843">
    <property type="entry name" value="A-D-PHexomutase_C"/>
</dbReference>
<dbReference type="Gene3D" id="3.40.120.10">
    <property type="entry name" value="Alpha-D-Glucose-1,6-Bisphosphate, subunit A, domain 3"/>
    <property type="match status" value="3"/>
</dbReference>
<dbReference type="EMBL" id="NIDE01000003">
    <property type="protein sequence ID" value="OWK44506.1"/>
    <property type="molecule type" value="Genomic_DNA"/>
</dbReference>
<dbReference type="GO" id="GO:0000287">
    <property type="term" value="F:magnesium ion binding"/>
    <property type="evidence" value="ECO:0007669"/>
    <property type="project" value="InterPro"/>
</dbReference>
<evidence type="ECO:0000256" key="2">
    <source>
        <dbReference type="ARBA" id="ARBA00010231"/>
    </source>
</evidence>
<dbReference type="InterPro" id="IPR005845">
    <property type="entry name" value="A-D-PHexomutase_a/b/a-II"/>
</dbReference>
<dbReference type="InterPro" id="IPR036900">
    <property type="entry name" value="A-D-PHexomutase_C_sf"/>
</dbReference>
<dbReference type="GO" id="GO:0004615">
    <property type="term" value="F:phosphomannomutase activity"/>
    <property type="evidence" value="ECO:0007669"/>
    <property type="project" value="TreeGrafter"/>
</dbReference>
<dbReference type="Pfam" id="PF00408">
    <property type="entry name" value="PGM_PMM_IV"/>
    <property type="match status" value="1"/>
</dbReference>
<proteinExistence type="inferred from homology"/>
<evidence type="ECO:0000259" key="9">
    <source>
        <dbReference type="Pfam" id="PF02878"/>
    </source>
</evidence>
<comment type="similarity">
    <text evidence="2 7">Belongs to the phosphohexose mutase family.</text>
</comment>
<feature type="domain" description="Alpha-D-phosphohexomutase alpha/beta/alpha" evidence="9">
    <location>
        <begin position="33"/>
        <end position="158"/>
    </location>
</feature>
<keyword evidence="4 7" id="KW-0479">Metal-binding</keyword>
<evidence type="ECO:0000313" key="13">
    <source>
        <dbReference type="Proteomes" id="UP000214646"/>
    </source>
</evidence>
<dbReference type="InterPro" id="IPR016055">
    <property type="entry name" value="A-D-PHexomutase_a/b/a-I/II/III"/>
</dbReference>
<gene>
    <name evidence="12" type="ORF">FRUB_02438</name>
</gene>
<dbReference type="InterPro" id="IPR024086">
    <property type="entry name" value="GlmM_arc-type"/>
</dbReference>
<dbReference type="AlphaFoldDB" id="A0A225E350"/>
<dbReference type="InterPro" id="IPR050060">
    <property type="entry name" value="Phosphoglucosamine_mutase"/>
</dbReference>
<dbReference type="InterPro" id="IPR016066">
    <property type="entry name" value="A-D-PHexomutase_CS"/>
</dbReference>
<evidence type="ECO:0000259" key="10">
    <source>
        <dbReference type="Pfam" id="PF02879"/>
    </source>
</evidence>
<evidence type="ECO:0000256" key="6">
    <source>
        <dbReference type="ARBA" id="ARBA00023235"/>
    </source>
</evidence>
<accession>A0A225E350</accession>
<dbReference type="PANTHER" id="PTHR42946">
    <property type="entry name" value="PHOSPHOHEXOSE MUTASE"/>
    <property type="match status" value="1"/>
</dbReference>
<dbReference type="Gene3D" id="3.30.310.50">
    <property type="entry name" value="Alpha-D-phosphohexomutase, C-terminal domain"/>
    <property type="match status" value="1"/>
</dbReference>
<dbReference type="Pfam" id="PF02880">
    <property type="entry name" value="PGM_PMM_III"/>
    <property type="match status" value="1"/>
</dbReference>
<comment type="cofactor">
    <cofactor evidence="1">
        <name>Mg(2+)</name>
        <dbReference type="ChEBI" id="CHEBI:18420"/>
    </cofactor>
</comment>
<comment type="caution">
    <text evidence="12">The sequence shown here is derived from an EMBL/GenBank/DDBJ whole genome shotgun (WGS) entry which is preliminary data.</text>
</comment>
<evidence type="ECO:0000256" key="4">
    <source>
        <dbReference type="ARBA" id="ARBA00022723"/>
    </source>
</evidence>
<keyword evidence="5 7" id="KW-0460">Magnesium</keyword>
<dbReference type="GO" id="GO:0008966">
    <property type="term" value="F:phosphoglucosamine mutase activity"/>
    <property type="evidence" value="ECO:0007669"/>
    <property type="project" value="InterPro"/>
</dbReference>
<evidence type="ECO:0000313" key="12">
    <source>
        <dbReference type="EMBL" id="OWK44506.1"/>
    </source>
</evidence>
<dbReference type="GO" id="GO:0009252">
    <property type="term" value="P:peptidoglycan biosynthetic process"/>
    <property type="evidence" value="ECO:0007669"/>
    <property type="project" value="TreeGrafter"/>
</dbReference>
<evidence type="ECO:0000259" key="11">
    <source>
        <dbReference type="Pfam" id="PF02880"/>
    </source>
</evidence>
<keyword evidence="3" id="KW-0597">Phosphoprotein</keyword>
<dbReference type="Pfam" id="PF02878">
    <property type="entry name" value="PGM_PMM_I"/>
    <property type="match status" value="1"/>
</dbReference>
<dbReference type="Proteomes" id="UP000214646">
    <property type="component" value="Unassembled WGS sequence"/>
</dbReference>
<evidence type="ECO:0000256" key="1">
    <source>
        <dbReference type="ARBA" id="ARBA00001946"/>
    </source>
</evidence>
<dbReference type="GO" id="GO:0005975">
    <property type="term" value="P:carbohydrate metabolic process"/>
    <property type="evidence" value="ECO:0007669"/>
    <property type="project" value="InterPro"/>
</dbReference>
<dbReference type="GO" id="GO:0005829">
    <property type="term" value="C:cytosol"/>
    <property type="evidence" value="ECO:0007669"/>
    <property type="project" value="TreeGrafter"/>
</dbReference>
<name>A0A225E350_9BACT</name>
<sequence length="470" mass="49642">MSFVSHNTYTYCLSRTVRAELMAAVSSELIVSVSGIRGVVGDSLTPEPAARFAAALGTYLHGGRVVVARDSRPSGEMLKHAVFAGLFSAGCHVDDIGVVPTPTVGVAVRNLGAAGAVMITASHNPAPWNGLKLFGPDGAVLSAEKGKQVQKLFESGQFARATWDKVGSGVRVPPDVLEEHAQLVLDQVHVAVVASKNFRVFLDANGGAGGPLGARLLQELGCEVVQHNCGADGNFAHDPEPTPANLTDVAPWVKQTGSAVGFVLDPDADRLALIDETGTCVSEELTLALAVKHRLREQCGPVVVNMSTSRVIQDLAERAGGTFSRSAVGEANVVERMRGTKAVIGGEGNGGVIDPRVGWVRDPFIGMALILSLMAEDNRPLSELIAALPTYSMLKTKFAVPRDRLAAALAAIEKKWPEATADKLDGLRLDGPDWWLHVRPSNTEPVVRVIAEAPTAEQAAALCKQAEELL</sequence>
<keyword evidence="13" id="KW-1185">Reference proteome</keyword>
<dbReference type="SUPFAM" id="SSF55957">
    <property type="entry name" value="Phosphoglucomutase, C-terminal domain"/>
    <property type="match status" value="1"/>
</dbReference>
<evidence type="ECO:0000256" key="7">
    <source>
        <dbReference type="RuleBase" id="RU004326"/>
    </source>
</evidence>
<dbReference type="NCBIfam" id="TIGR03990">
    <property type="entry name" value="Arch_GlmM"/>
    <property type="match status" value="1"/>
</dbReference>
<feature type="domain" description="Alpha-D-phosphohexomutase alpha/beta/alpha" evidence="11">
    <location>
        <begin position="287"/>
        <end position="389"/>
    </location>
</feature>
<dbReference type="PROSITE" id="PS00710">
    <property type="entry name" value="PGM_PMM"/>
    <property type="match status" value="1"/>
</dbReference>
<dbReference type="GO" id="GO:0006048">
    <property type="term" value="P:UDP-N-acetylglucosamine biosynthetic process"/>
    <property type="evidence" value="ECO:0007669"/>
    <property type="project" value="TreeGrafter"/>
</dbReference>
<dbReference type="InterPro" id="IPR005844">
    <property type="entry name" value="A-D-PHexomutase_a/b/a-I"/>
</dbReference>
<dbReference type="Pfam" id="PF02879">
    <property type="entry name" value="PGM_PMM_II"/>
    <property type="match status" value="1"/>
</dbReference>
<keyword evidence="6" id="KW-0413">Isomerase</keyword>